<protein>
    <recommendedName>
        <fullName evidence="6">J domain-containing protein</fullName>
    </recommendedName>
</protein>
<dbReference type="Pfam" id="PF00226">
    <property type="entry name" value="DnaJ"/>
    <property type="match status" value="1"/>
</dbReference>
<dbReference type="Proteomes" id="UP000290288">
    <property type="component" value="Unassembled WGS sequence"/>
</dbReference>
<dbReference type="EMBL" id="SDEE01000349">
    <property type="protein sequence ID" value="RXW17334.1"/>
    <property type="molecule type" value="Genomic_DNA"/>
</dbReference>
<keyword evidence="8" id="KW-1185">Reference proteome</keyword>
<evidence type="ECO:0000259" key="6">
    <source>
        <dbReference type="PROSITE" id="PS50076"/>
    </source>
</evidence>
<evidence type="ECO:0000256" key="1">
    <source>
        <dbReference type="ARBA" id="ARBA00004635"/>
    </source>
</evidence>
<dbReference type="Gene3D" id="1.10.287.110">
    <property type="entry name" value="DnaJ domain"/>
    <property type="match status" value="1"/>
</dbReference>
<name>A0A4Q2DF64_9AGAR</name>
<dbReference type="PROSITE" id="PS50076">
    <property type="entry name" value="DNAJ_2"/>
    <property type="match status" value="1"/>
</dbReference>
<evidence type="ECO:0000256" key="5">
    <source>
        <dbReference type="ARBA" id="ARBA00023288"/>
    </source>
</evidence>
<evidence type="ECO:0000313" key="8">
    <source>
        <dbReference type="Proteomes" id="UP000290288"/>
    </source>
</evidence>
<evidence type="ECO:0000256" key="2">
    <source>
        <dbReference type="ARBA" id="ARBA00023136"/>
    </source>
</evidence>
<feature type="domain" description="J" evidence="6">
    <location>
        <begin position="75"/>
        <end position="148"/>
    </location>
</feature>
<keyword evidence="4" id="KW-0143">Chaperone</keyword>
<dbReference type="GO" id="GO:0005737">
    <property type="term" value="C:cytoplasm"/>
    <property type="evidence" value="ECO:0007669"/>
    <property type="project" value="UniProtKB-ARBA"/>
</dbReference>
<sequence>MRDGAVDAGMLCAAELTTDCCNGSADIAAAVELWLASKELGRTKYGLISPHGRALIFPPPLCFVLVMAAYAKIREAYVSLGLQEGCTLEDVKTNYKQAALRTHPDKNPDNPQATAEFQRVGEAYHILTKHLGEPTRGSGGLFDYDSDGNEYFDSDDEYFDLPPEFYL</sequence>
<evidence type="ECO:0000256" key="4">
    <source>
        <dbReference type="ARBA" id="ARBA00023186"/>
    </source>
</evidence>
<dbReference type="PANTHER" id="PTHR44027">
    <property type="entry name" value="DNAJ HOMOLOG SUBFAMILY C MEMBER 5 HOMOLOG"/>
    <property type="match status" value="1"/>
</dbReference>
<evidence type="ECO:0000256" key="3">
    <source>
        <dbReference type="ARBA" id="ARBA00023139"/>
    </source>
</evidence>
<dbReference type="OrthoDB" id="442087at2759"/>
<keyword evidence="3" id="KW-0564">Palmitate</keyword>
<reference evidence="7 8" key="1">
    <citation type="submission" date="2019-01" db="EMBL/GenBank/DDBJ databases">
        <title>Draft genome sequence of Psathyrella aberdarensis IHI B618.</title>
        <authorList>
            <person name="Buettner E."/>
            <person name="Kellner H."/>
        </authorList>
    </citation>
    <scope>NUCLEOTIDE SEQUENCE [LARGE SCALE GENOMIC DNA]</scope>
    <source>
        <strain evidence="7 8">IHI B618</strain>
    </source>
</reference>
<organism evidence="7 8">
    <name type="scientific">Candolleomyces aberdarensis</name>
    <dbReference type="NCBI Taxonomy" id="2316362"/>
    <lineage>
        <taxon>Eukaryota</taxon>
        <taxon>Fungi</taxon>
        <taxon>Dikarya</taxon>
        <taxon>Basidiomycota</taxon>
        <taxon>Agaricomycotina</taxon>
        <taxon>Agaricomycetes</taxon>
        <taxon>Agaricomycetidae</taxon>
        <taxon>Agaricales</taxon>
        <taxon>Agaricineae</taxon>
        <taxon>Psathyrellaceae</taxon>
        <taxon>Candolleomyces</taxon>
    </lineage>
</organism>
<dbReference type="InterPro" id="IPR036869">
    <property type="entry name" value="J_dom_sf"/>
</dbReference>
<evidence type="ECO:0000313" key="7">
    <source>
        <dbReference type="EMBL" id="RXW17334.1"/>
    </source>
</evidence>
<comment type="subcellular location">
    <subcellularLocation>
        <location evidence="1">Membrane</location>
        <topology evidence="1">Lipid-anchor</topology>
    </subcellularLocation>
</comment>
<dbReference type="STRING" id="2316362.A0A4Q2DF64"/>
<dbReference type="InterPro" id="IPR001623">
    <property type="entry name" value="DnaJ_domain"/>
</dbReference>
<dbReference type="CDD" id="cd06257">
    <property type="entry name" value="DnaJ"/>
    <property type="match status" value="1"/>
</dbReference>
<accession>A0A4Q2DF64</accession>
<keyword evidence="2" id="KW-0472">Membrane</keyword>
<keyword evidence="5" id="KW-0449">Lipoprotein</keyword>
<proteinExistence type="predicted"/>
<comment type="caution">
    <text evidence="7">The sequence shown here is derived from an EMBL/GenBank/DDBJ whole genome shotgun (WGS) entry which is preliminary data.</text>
</comment>
<dbReference type="InterPro" id="IPR051434">
    <property type="entry name" value="DnaJ_C_subfamily_member5"/>
</dbReference>
<gene>
    <name evidence="7" type="ORF">EST38_g8527</name>
</gene>
<dbReference type="AlphaFoldDB" id="A0A4Q2DF64"/>
<dbReference type="GO" id="GO:0016020">
    <property type="term" value="C:membrane"/>
    <property type="evidence" value="ECO:0007669"/>
    <property type="project" value="UniProtKB-SubCell"/>
</dbReference>
<dbReference type="SMART" id="SM00271">
    <property type="entry name" value="DnaJ"/>
    <property type="match status" value="1"/>
</dbReference>
<dbReference type="SUPFAM" id="SSF46565">
    <property type="entry name" value="Chaperone J-domain"/>
    <property type="match status" value="1"/>
</dbReference>
<dbReference type="PANTHER" id="PTHR44027:SF7">
    <property type="entry name" value="DNAJ HOMOLOG SUBFAMILY C MEMBER 5 HOMOLOG"/>
    <property type="match status" value="1"/>
</dbReference>
<dbReference type="PRINTS" id="PR00625">
    <property type="entry name" value="JDOMAIN"/>
</dbReference>